<evidence type="ECO:0000259" key="12">
    <source>
        <dbReference type="Pfam" id="PF08546"/>
    </source>
</evidence>
<feature type="domain" description="Ketopantoate reductase C-terminal" evidence="12">
    <location>
        <begin position="173"/>
        <end position="295"/>
    </location>
</feature>
<dbReference type="EMBL" id="JAGDFX010000002">
    <property type="protein sequence ID" value="MBO1518451.1"/>
    <property type="molecule type" value="Genomic_DNA"/>
</dbReference>
<comment type="catalytic activity">
    <reaction evidence="9 10">
        <text>(R)-pantoate + NADP(+) = 2-dehydropantoate + NADPH + H(+)</text>
        <dbReference type="Rhea" id="RHEA:16233"/>
        <dbReference type="ChEBI" id="CHEBI:11561"/>
        <dbReference type="ChEBI" id="CHEBI:15378"/>
        <dbReference type="ChEBI" id="CHEBI:15980"/>
        <dbReference type="ChEBI" id="CHEBI:57783"/>
        <dbReference type="ChEBI" id="CHEBI:58349"/>
        <dbReference type="EC" id="1.1.1.169"/>
    </reaction>
</comment>
<dbReference type="Pfam" id="PF08546">
    <property type="entry name" value="ApbA_C"/>
    <property type="match status" value="1"/>
</dbReference>
<dbReference type="Proteomes" id="UP000664882">
    <property type="component" value="Unassembled WGS sequence"/>
</dbReference>
<evidence type="ECO:0000256" key="4">
    <source>
        <dbReference type="ARBA" id="ARBA00019465"/>
    </source>
</evidence>
<evidence type="ECO:0000256" key="9">
    <source>
        <dbReference type="ARBA" id="ARBA00048793"/>
    </source>
</evidence>
<evidence type="ECO:0000256" key="6">
    <source>
        <dbReference type="ARBA" id="ARBA00022857"/>
    </source>
</evidence>
<comment type="caution">
    <text evidence="13">The sequence shown here is derived from an EMBL/GenBank/DDBJ whole genome shotgun (WGS) entry which is preliminary data.</text>
</comment>
<dbReference type="Gene3D" id="1.10.1040.10">
    <property type="entry name" value="N-(1-d-carboxylethyl)-l-norvaline Dehydrogenase, domain 2"/>
    <property type="match status" value="1"/>
</dbReference>
<dbReference type="InterPro" id="IPR013328">
    <property type="entry name" value="6PGD_dom2"/>
</dbReference>
<keyword evidence="14" id="KW-1185">Reference proteome</keyword>
<dbReference type="PANTHER" id="PTHR43765:SF2">
    <property type="entry name" value="2-DEHYDROPANTOATE 2-REDUCTASE"/>
    <property type="match status" value="1"/>
</dbReference>
<evidence type="ECO:0000313" key="13">
    <source>
        <dbReference type="EMBL" id="MBO1518451.1"/>
    </source>
</evidence>
<dbReference type="InterPro" id="IPR013332">
    <property type="entry name" value="KPR_N"/>
</dbReference>
<gene>
    <name evidence="13" type="ORF">J3U76_02175</name>
</gene>
<evidence type="ECO:0000259" key="11">
    <source>
        <dbReference type="Pfam" id="PF02558"/>
    </source>
</evidence>
<evidence type="ECO:0000256" key="3">
    <source>
        <dbReference type="ARBA" id="ARBA00013014"/>
    </source>
</evidence>
<dbReference type="Gene3D" id="3.40.50.720">
    <property type="entry name" value="NAD(P)-binding Rossmann-like Domain"/>
    <property type="match status" value="1"/>
</dbReference>
<dbReference type="PANTHER" id="PTHR43765">
    <property type="entry name" value="2-DEHYDROPANTOATE 2-REDUCTASE-RELATED"/>
    <property type="match status" value="1"/>
</dbReference>
<evidence type="ECO:0000313" key="14">
    <source>
        <dbReference type="Proteomes" id="UP000664882"/>
    </source>
</evidence>
<dbReference type="InterPro" id="IPR003710">
    <property type="entry name" value="ApbA"/>
</dbReference>
<evidence type="ECO:0000256" key="2">
    <source>
        <dbReference type="ARBA" id="ARBA00007870"/>
    </source>
</evidence>
<evidence type="ECO:0000256" key="8">
    <source>
        <dbReference type="ARBA" id="ARBA00032024"/>
    </source>
</evidence>
<dbReference type="InterPro" id="IPR008927">
    <property type="entry name" value="6-PGluconate_DH-like_C_sf"/>
</dbReference>
<reference evidence="13 14" key="1">
    <citation type="submission" date="2021-03" db="EMBL/GenBank/DDBJ databases">
        <title>Oceanisphaera sp. nov., isolated from the intestine.</title>
        <authorList>
            <person name="Zhao L.-H."/>
            <person name="Shi L.-F."/>
        </authorList>
    </citation>
    <scope>NUCLEOTIDE SEQUENCE [LARGE SCALE GENOMIC DNA]</scope>
    <source>
        <strain evidence="13 14">DM8</strain>
    </source>
</reference>
<accession>A0ABS3NCY3</accession>
<keyword evidence="6 10" id="KW-0521">NADP</keyword>
<dbReference type="RefSeq" id="WP_208004032.1">
    <property type="nucleotide sequence ID" value="NZ_JAGDFX010000002.1"/>
</dbReference>
<comment type="pathway">
    <text evidence="1 10">Cofactor biosynthesis; (R)-pantothenate biosynthesis; (R)-pantoate from 3-methyl-2-oxobutanoate: step 2/2.</text>
</comment>
<proteinExistence type="inferred from homology"/>
<dbReference type="SUPFAM" id="SSF48179">
    <property type="entry name" value="6-phosphogluconate dehydrogenase C-terminal domain-like"/>
    <property type="match status" value="1"/>
</dbReference>
<evidence type="ECO:0000256" key="10">
    <source>
        <dbReference type="RuleBase" id="RU362068"/>
    </source>
</evidence>
<dbReference type="NCBIfam" id="TIGR00745">
    <property type="entry name" value="apbA_panE"/>
    <property type="match status" value="1"/>
</dbReference>
<keyword evidence="7 10" id="KW-0560">Oxidoreductase</keyword>
<dbReference type="InterPro" id="IPR036291">
    <property type="entry name" value="NAD(P)-bd_dom_sf"/>
</dbReference>
<dbReference type="InterPro" id="IPR050838">
    <property type="entry name" value="Ketopantoate_reductase"/>
</dbReference>
<name>A0ABS3NCY3_9GAMM</name>
<dbReference type="SUPFAM" id="SSF51735">
    <property type="entry name" value="NAD(P)-binding Rossmann-fold domains"/>
    <property type="match status" value="1"/>
</dbReference>
<dbReference type="EC" id="1.1.1.169" evidence="3 10"/>
<dbReference type="InterPro" id="IPR013752">
    <property type="entry name" value="KPA_reductase"/>
</dbReference>
<evidence type="ECO:0000256" key="5">
    <source>
        <dbReference type="ARBA" id="ARBA00022655"/>
    </source>
</evidence>
<dbReference type="Pfam" id="PF02558">
    <property type="entry name" value="ApbA"/>
    <property type="match status" value="1"/>
</dbReference>
<evidence type="ECO:0000256" key="1">
    <source>
        <dbReference type="ARBA" id="ARBA00004994"/>
    </source>
</evidence>
<organism evidence="13 14">
    <name type="scientific">Oceanisphaera pacifica</name>
    <dbReference type="NCBI Taxonomy" id="2818389"/>
    <lineage>
        <taxon>Bacteria</taxon>
        <taxon>Pseudomonadati</taxon>
        <taxon>Pseudomonadota</taxon>
        <taxon>Gammaproteobacteria</taxon>
        <taxon>Aeromonadales</taxon>
        <taxon>Aeromonadaceae</taxon>
        <taxon>Oceanisphaera</taxon>
    </lineage>
</organism>
<keyword evidence="5 10" id="KW-0566">Pantothenate biosynthesis</keyword>
<protein>
    <recommendedName>
        <fullName evidence="4 10">2-dehydropantoate 2-reductase</fullName>
        <ecNumber evidence="3 10">1.1.1.169</ecNumber>
    </recommendedName>
    <alternativeName>
        <fullName evidence="8 10">Ketopantoate reductase</fullName>
    </alternativeName>
</protein>
<evidence type="ECO:0000256" key="7">
    <source>
        <dbReference type="ARBA" id="ARBA00023002"/>
    </source>
</evidence>
<sequence>MEWTILGAGALGCVMTGLLRQQGESVAVMLSERHRGHFHPHIEVLDITGQRQLFYSRPLFAEHAYKVECLLVLTKAYQVVDALKRLTTLPNSTPVILLHNGMGVAEQVLSLFPNNPVLAGISSHGAMKEGNWQVRHTGKGETWLGPLNEAGKAYQSLVPALAAALGHCEWSDDIAQQQLRKLAINAVINPLTACNDINNGQLLEPRFADVLAQLSEEVHDVISRLQGDKAETLSEFRRRLHKVIELTACNYSSMQQDIAQGRPSENGYISGYILQHAHPHPVPVCQQLYQEMKKREGFRT</sequence>
<comment type="function">
    <text evidence="10">Catalyzes the NADPH-dependent reduction of ketopantoate into pantoic acid.</text>
</comment>
<comment type="similarity">
    <text evidence="2 10">Belongs to the ketopantoate reductase family.</text>
</comment>
<feature type="domain" description="Ketopantoate reductase N-terminal" evidence="11">
    <location>
        <begin position="3"/>
        <end position="148"/>
    </location>
</feature>